<comment type="caution">
    <text evidence="3">The sequence shown here is derived from an EMBL/GenBank/DDBJ whole genome shotgun (WGS) entry which is preliminary data.</text>
</comment>
<proteinExistence type="predicted"/>
<gene>
    <name evidence="3" type="ORF">ASJ80_13980</name>
</gene>
<evidence type="ECO:0000313" key="4">
    <source>
        <dbReference type="Proteomes" id="UP000217784"/>
    </source>
</evidence>
<dbReference type="Pfam" id="PF08241">
    <property type="entry name" value="Methyltransf_11"/>
    <property type="match status" value="1"/>
</dbReference>
<dbReference type="InterPro" id="IPR029063">
    <property type="entry name" value="SAM-dependent_MTases_sf"/>
</dbReference>
<dbReference type="InterPro" id="IPR050447">
    <property type="entry name" value="Erg6_SMT_methyltransf"/>
</dbReference>
<dbReference type="PANTHER" id="PTHR44068:SF11">
    <property type="entry name" value="GERANYL DIPHOSPHATE 2-C-METHYLTRANSFERASE"/>
    <property type="match status" value="1"/>
</dbReference>
<dbReference type="PANTHER" id="PTHR44068">
    <property type="entry name" value="ZGC:194242"/>
    <property type="match status" value="1"/>
</dbReference>
<dbReference type="Gene3D" id="3.40.50.150">
    <property type="entry name" value="Vaccinia Virus protein VP39"/>
    <property type="match status" value="1"/>
</dbReference>
<feature type="domain" description="Methyltransferase type 11" evidence="2">
    <location>
        <begin position="51"/>
        <end position="150"/>
    </location>
</feature>
<accession>A0A2A2HAA3</accession>
<keyword evidence="4" id="KW-1185">Reference proteome</keyword>
<dbReference type="GO" id="GO:0008757">
    <property type="term" value="F:S-adenosylmethionine-dependent methyltransferase activity"/>
    <property type="evidence" value="ECO:0007669"/>
    <property type="project" value="InterPro"/>
</dbReference>
<keyword evidence="1" id="KW-0808">Transferase</keyword>
<evidence type="ECO:0000313" key="3">
    <source>
        <dbReference type="EMBL" id="PAV06411.1"/>
    </source>
</evidence>
<dbReference type="SUPFAM" id="SSF53335">
    <property type="entry name" value="S-adenosyl-L-methionine-dependent methyltransferases"/>
    <property type="match status" value="1"/>
</dbReference>
<evidence type="ECO:0000256" key="1">
    <source>
        <dbReference type="ARBA" id="ARBA00022679"/>
    </source>
</evidence>
<dbReference type="AlphaFoldDB" id="A0A2A2HAA3"/>
<reference evidence="3 4" key="1">
    <citation type="journal article" date="2017" name="BMC Genomics">
        <title>Genomic analysis of methanogenic archaea reveals a shift towards energy conservation.</title>
        <authorList>
            <person name="Gilmore S.P."/>
            <person name="Henske J.K."/>
            <person name="Sexton J.A."/>
            <person name="Solomon K.V."/>
            <person name="Seppala S."/>
            <person name="Yoo J.I."/>
            <person name="Huyett L.M."/>
            <person name="Pressman A."/>
            <person name="Cogan J.Z."/>
            <person name="Kivenson V."/>
            <person name="Peng X."/>
            <person name="Tan Y."/>
            <person name="Valentine D.L."/>
            <person name="O'Malley M.A."/>
        </authorList>
    </citation>
    <scope>NUCLEOTIDE SEQUENCE [LARGE SCALE GENOMIC DNA]</scope>
    <source>
        <strain evidence="3 4">M.o.H.</strain>
    </source>
</reference>
<sequence length="206" mass="23310">MSLIKKIFANTRKPGKGITGKMMLQMMNTMHNKNAMWCLSNIEIEKAFNILEIGCGGGKNISNLLKKAPHAKVYGVDYSKTSVANSKKFNRKAVSEGKVDIVHGTVSSLPFEDEKFDLATAFETVYFWPDLVNDFKEVKRVLKPGSKFFICNELSKGEEAEKWSKIIDMNIYNKEQLKNVLIKAGFSDVISHEHENGKWLCVIARK</sequence>
<protein>
    <recommendedName>
        <fullName evidence="2">Methyltransferase type 11 domain-containing protein</fullName>
    </recommendedName>
</protein>
<name>A0A2A2HAA3_METBR</name>
<dbReference type="OrthoDB" id="1018at2157"/>
<organism evidence="3 4">
    <name type="scientific">Methanobacterium bryantii</name>
    <dbReference type="NCBI Taxonomy" id="2161"/>
    <lineage>
        <taxon>Archaea</taxon>
        <taxon>Methanobacteriati</taxon>
        <taxon>Methanobacteriota</taxon>
        <taxon>Methanomada group</taxon>
        <taxon>Methanobacteria</taxon>
        <taxon>Methanobacteriales</taxon>
        <taxon>Methanobacteriaceae</taxon>
        <taxon>Methanobacterium</taxon>
    </lineage>
</organism>
<dbReference type="InterPro" id="IPR013216">
    <property type="entry name" value="Methyltransf_11"/>
</dbReference>
<dbReference type="CDD" id="cd02440">
    <property type="entry name" value="AdoMet_MTases"/>
    <property type="match status" value="1"/>
</dbReference>
<dbReference type="RefSeq" id="WP_069583618.1">
    <property type="nucleotide sequence ID" value="NZ_LMVM01000001.1"/>
</dbReference>
<dbReference type="EMBL" id="LMVM01000001">
    <property type="protein sequence ID" value="PAV06411.1"/>
    <property type="molecule type" value="Genomic_DNA"/>
</dbReference>
<dbReference type="Proteomes" id="UP000217784">
    <property type="component" value="Unassembled WGS sequence"/>
</dbReference>
<evidence type="ECO:0000259" key="2">
    <source>
        <dbReference type="Pfam" id="PF08241"/>
    </source>
</evidence>